<dbReference type="Proteomes" id="UP000807769">
    <property type="component" value="Unassembled WGS sequence"/>
</dbReference>
<dbReference type="RefSeq" id="XP_041188294.1">
    <property type="nucleotide sequence ID" value="XM_041336813.1"/>
</dbReference>
<dbReference type="EMBL" id="JABBWG010000041">
    <property type="protein sequence ID" value="KAG1807836.1"/>
    <property type="molecule type" value="Genomic_DNA"/>
</dbReference>
<comment type="caution">
    <text evidence="2">The sequence shown here is derived from an EMBL/GenBank/DDBJ whole genome shotgun (WGS) entry which is preliminary data.</text>
</comment>
<evidence type="ECO:0000313" key="3">
    <source>
        <dbReference type="Proteomes" id="UP000807769"/>
    </source>
</evidence>
<organism evidence="2 3">
    <name type="scientific">Suillus subaureus</name>
    <dbReference type="NCBI Taxonomy" id="48587"/>
    <lineage>
        <taxon>Eukaryota</taxon>
        <taxon>Fungi</taxon>
        <taxon>Dikarya</taxon>
        <taxon>Basidiomycota</taxon>
        <taxon>Agaricomycotina</taxon>
        <taxon>Agaricomycetes</taxon>
        <taxon>Agaricomycetidae</taxon>
        <taxon>Boletales</taxon>
        <taxon>Suillineae</taxon>
        <taxon>Suillaceae</taxon>
        <taxon>Suillus</taxon>
    </lineage>
</organism>
<sequence>MCCRASHKVTRHVLCDPSWTCAVENIRVRCGDIRQCTRKLKIASKRRTRGRKAASGQAAKEPGSQNIGEVVSQTRRKIRTSVRRALLRATHVLSRRRAILGGQRRARHDSVFGNDSV</sequence>
<evidence type="ECO:0000313" key="2">
    <source>
        <dbReference type="EMBL" id="KAG1807836.1"/>
    </source>
</evidence>
<gene>
    <name evidence="2" type="ORF">BJ212DRAFT_1385715</name>
</gene>
<name>A0A9P7J8E5_9AGAM</name>
<keyword evidence="3" id="KW-1185">Reference proteome</keyword>
<reference evidence="2" key="1">
    <citation type="journal article" date="2020" name="New Phytol.">
        <title>Comparative genomics reveals dynamic genome evolution in host specialist ectomycorrhizal fungi.</title>
        <authorList>
            <person name="Lofgren L.A."/>
            <person name="Nguyen N.H."/>
            <person name="Vilgalys R."/>
            <person name="Ruytinx J."/>
            <person name="Liao H.L."/>
            <person name="Branco S."/>
            <person name="Kuo A."/>
            <person name="LaButti K."/>
            <person name="Lipzen A."/>
            <person name="Andreopoulos W."/>
            <person name="Pangilinan J."/>
            <person name="Riley R."/>
            <person name="Hundley H."/>
            <person name="Na H."/>
            <person name="Barry K."/>
            <person name="Grigoriev I.V."/>
            <person name="Stajich J.E."/>
            <person name="Kennedy P.G."/>
        </authorList>
    </citation>
    <scope>NUCLEOTIDE SEQUENCE</scope>
    <source>
        <strain evidence="2">MN1</strain>
    </source>
</reference>
<feature type="compositionally biased region" description="Polar residues" evidence="1">
    <location>
        <begin position="63"/>
        <end position="73"/>
    </location>
</feature>
<accession>A0A9P7J8E5</accession>
<dbReference type="AlphaFoldDB" id="A0A9P7J8E5"/>
<evidence type="ECO:0000256" key="1">
    <source>
        <dbReference type="SAM" id="MobiDB-lite"/>
    </source>
</evidence>
<proteinExistence type="predicted"/>
<feature type="region of interest" description="Disordered" evidence="1">
    <location>
        <begin position="44"/>
        <end position="74"/>
    </location>
</feature>
<protein>
    <submittedName>
        <fullName evidence="2">Uncharacterized protein</fullName>
    </submittedName>
</protein>
<dbReference type="GeneID" id="64630829"/>